<reference evidence="3" key="3">
    <citation type="submission" date="2025-04" db="UniProtKB">
        <authorList>
            <consortium name="RefSeq"/>
        </authorList>
    </citation>
    <scope>IDENTIFICATION</scope>
    <source>
        <strain evidence="3">CBS 304.34</strain>
    </source>
</reference>
<reference evidence="1 3" key="1">
    <citation type="journal article" date="2020" name="Stud. Mycol.">
        <title>101 Dothideomycetes genomes: a test case for predicting lifestyles and emergence of pathogens.</title>
        <authorList>
            <person name="Haridas S."/>
            <person name="Albert R."/>
            <person name="Binder M."/>
            <person name="Bloem J."/>
            <person name="Labutti K."/>
            <person name="Salamov A."/>
            <person name="Andreopoulos B."/>
            <person name="Baker S."/>
            <person name="Barry K."/>
            <person name="Bills G."/>
            <person name="Bluhm B."/>
            <person name="Cannon C."/>
            <person name="Castanera R."/>
            <person name="Culley D."/>
            <person name="Daum C."/>
            <person name="Ezra D."/>
            <person name="Gonzalez J."/>
            <person name="Henrissat B."/>
            <person name="Kuo A."/>
            <person name="Liang C."/>
            <person name="Lipzen A."/>
            <person name="Lutzoni F."/>
            <person name="Magnuson J."/>
            <person name="Mondo S."/>
            <person name="Nolan M."/>
            <person name="Ohm R."/>
            <person name="Pangilinan J."/>
            <person name="Park H.-J."/>
            <person name="Ramirez L."/>
            <person name="Alfaro M."/>
            <person name="Sun H."/>
            <person name="Tritt A."/>
            <person name="Yoshinaga Y."/>
            <person name="Zwiers L.-H."/>
            <person name="Turgeon B."/>
            <person name="Goodwin S."/>
            <person name="Spatafora J."/>
            <person name="Crous P."/>
            <person name="Grigoriev I."/>
        </authorList>
    </citation>
    <scope>NUCLEOTIDE SEQUENCE</scope>
    <source>
        <strain evidence="1 3">CBS 304.34</strain>
    </source>
</reference>
<proteinExistence type="predicted"/>
<dbReference type="RefSeq" id="XP_033569815.1">
    <property type="nucleotide sequence ID" value="XM_033721278.1"/>
</dbReference>
<sequence>MPFRDVQNLGVNDYTKVWYTQALTDKGIAMLAKRDIKRAEMITAYTPVLLVYMDPQLSTLEQEKYLKNAVN</sequence>
<keyword evidence="2" id="KW-1185">Reference proteome</keyword>
<dbReference type="EMBL" id="MU003720">
    <property type="protein sequence ID" value="KAF2802851.1"/>
    <property type="molecule type" value="Genomic_DNA"/>
</dbReference>
<protein>
    <submittedName>
        <fullName evidence="1 3">Uncharacterized protein</fullName>
    </submittedName>
</protein>
<evidence type="ECO:0000313" key="1">
    <source>
        <dbReference type="EMBL" id="KAF2802851.1"/>
    </source>
</evidence>
<evidence type="ECO:0000313" key="2">
    <source>
        <dbReference type="Proteomes" id="UP000504636"/>
    </source>
</evidence>
<dbReference type="Proteomes" id="UP000504636">
    <property type="component" value="Unplaced"/>
</dbReference>
<evidence type="ECO:0000313" key="3">
    <source>
        <dbReference type="RefSeq" id="XP_033569815.1"/>
    </source>
</evidence>
<name>A0A6A6Y209_9PEZI</name>
<reference evidence="3" key="2">
    <citation type="submission" date="2020-04" db="EMBL/GenBank/DDBJ databases">
        <authorList>
            <consortium name="NCBI Genome Project"/>
        </authorList>
    </citation>
    <scope>NUCLEOTIDE SEQUENCE</scope>
    <source>
        <strain evidence="3">CBS 304.34</strain>
    </source>
</reference>
<accession>A0A6A6Y209</accession>
<dbReference type="AlphaFoldDB" id="A0A6A6Y209"/>
<dbReference type="OrthoDB" id="265717at2759"/>
<gene>
    <name evidence="1 3" type="ORF">BDZ99DRAFT_468546</name>
</gene>
<dbReference type="GeneID" id="54462171"/>
<organism evidence="1">
    <name type="scientific">Mytilinidion resinicola</name>
    <dbReference type="NCBI Taxonomy" id="574789"/>
    <lineage>
        <taxon>Eukaryota</taxon>
        <taxon>Fungi</taxon>
        <taxon>Dikarya</taxon>
        <taxon>Ascomycota</taxon>
        <taxon>Pezizomycotina</taxon>
        <taxon>Dothideomycetes</taxon>
        <taxon>Pleosporomycetidae</taxon>
        <taxon>Mytilinidiales</taxon>
        <taxon>Mytilinidiaceae</taxon>
        <taxon>Mytilinidion</taxon>
    </lineage>
</organism>